<dbReference type="OrthoDB" id="3142434at2759"/>
<dbReference type="STRING" id="1088818.A0A2I0BC49"/>
<dbReference type="EMBL" id="KZ451895">
    <property type="protein sequence ID" value="PKA65361.1"/>
    <property type="molecule type" value="Genomic_DNA"/>
</dbReference>
<dbReference type="PROSITE" id="PS50082">
    <property type="entry name" value="WD_REPEATS_2"/>
    <property type="match status" value="5"/>
</dbReference>
<feature type="repeat" description="WD" evidence="6">
    <location>
        <begin position="419"/>
        <end position="452"/>
    </location>
</feature>
<keyword evidence="4" id="KW-0677">Repeat</keyword>
<gene>
    <name evidence="9" type="primary">DAW1</name>
    <name evidence="9" type="ORF">AXF42_Ash005695</name>
</gene>
<dbReference type="PROSITE" id="PS50294">
    <property type="entry name" value="WD_REPEATS_REGION"/>
    <property type="match status" value="4"/>
</dbReference>
<dbReference type="InterPro" id="IPR019775">
    <property type="entry name" value="WD40_repeat_CS"/>
</dbReference>
<feature type="repeat" description="WD" evidence="6">
    <location>
        <begin position="136"/>
        <end position="167"/>
    </location>
</feature>
<dbReference type="GO" id="GO:0032040">
    <property type="term" value="C:small-subunit processome"/>
    <property type="evidence" value="ECO:0007669"/>
    <property type="project" value="TreeGrafter"/>
</dbReference>
<dbReference type="Gene3D" id="2.130.10.10">
    <property type="entry name" value="YVTN repeat-like/Quinoprotein amine dehydrogenase"/>
    <property type="match status" value="3"/>
</dbReference>
<evidence type="ECO:0000259" key="8">
    <source>
        <dbReference type="Pfam" id="PF04003"/>
    </source>
</evidence>
<sequence>MNFRFQNLLGAPYRGGNVVVSEDSLLSPVGNRVAVTDLVKSQTLTLPFEATSNISRIAVSPDGNFLLAVDDASRALFVNLRRRAVIHHITFKKLVTALRFSPNGSFIAVGLGKLLQVWRSPGFRKEFFPFELVRTFSDCAAAVTSLDWSPDSNYLLVGSKDLAVRLFFVKKTKDRSKPFLFLGHRESVVGVYFCTETKTNRVCRVYTIARDGAIFTWNLIDSSTTDDFEGHISDPPSPGTPEQRNPLGDTDENNEALDSRKRNRKSLEDIDADGVVFPLHQMKWELLKKDFFMQAPARLTTCDYHRELDMVVVGFSNGVFGLYQMPDFVCIHQLSISRQKITTAVFNKLGNWLTFGCAKLGQLLVWEWRSESYILKQQGHYFDVNCITFSPDSQMLATGADDNKVKVWTVSSGFCFITFSEHTNAVTAVHFLANNHCLLSASLDGTVRAWDLFRYRNFKTFTTPSPRQFVSLAADQSGEVICAGTIDSFEIFVWSMKTGRLLDILSGHEGPVHGLMFSPMNAILASSSWDKTVRLWDVFEGKGVVETFPHSHDVLAVVYRPDGRQLACSTLDGQIHFWDPIDGVLMCTIEGRRDIAGGRLMTDRRSVATSSSGKYFTTLCYSADGSYILAAGRSKYICMYDVADQVLLRRFQITRNRSLDGVLDFLNSKRMTDAGPIDLIDDDNSDVDEGIDQQTRGNLGQGLPGSLPNHGRPIVCTKSLKIAPTGRSWAAATTEGVLMYSIDEAFIFDPTDLDIDVTHEAVDCALKEAQHQRALLLSLRLNEDTLIKRCICAVKPADIPVIASSIPFKYLQRIIEAFSDLLENSPHLEFVLYWCQELCKAHGNFIQQNSRSLLPALSSLQKSITKLHQDLMDTCSSNEYLLQYLCSSAAKID</sequence>
<evidence type="ECO:0000313" key="9">
    <source>
        <dbReference type="EMBL" id="PKA65361.1"/>
    </source>
</evidence>
<dbReference type="GO" id="GO:0000462">
    <property type="term" value="P:maturation of SSU-rRNA from tricistronic rRNA transcript (SSU-rRNA, 5.8S rRNA, LSU-rRNA)"/>
    <property type="evidence" value="ECO:0007669"/>
    <property type="project" value="TreeGrafter"/>
</dbReference>
<dbReference type="InterPro" id="IPR001680">
    <property type="entry name" value="WD40_rpt"/>
</dbReference>
<feature type="domain" description="Small-subunit processome Utp12" evidence="8">
    <location>
        <begin position="782"/>
        <end position="887"/>
    </location>
</feature>
<dbReference type="SUPFAM" id="SSF50998">
    <property type="entry name" value="Quinoprotein alcohol dehydrogenase-like"/>
    <property type="match status" value="1"/>
</dbReference>
<dbReference type="PROSITE" id="PS00678">
    <property type="entry name" value="WD_REPEATS_1"/>
    <property type="match status" value="2"/>
</dbReference>
<dbReference type="AlphaFoldDB" id="A0A2I0BC49"/>
<dbReference type="PRINTS" id="PR00320">
    <property type="entry name" value="GPROTEINBRPT"/>
</dbReference>
<dbReference type="GO" id="GO:0000028">
    <property type="term" value="P:ribosomal small subunit assembly"/>
    <property type="evidence" value="ECO:0007669"/>
    <property type="project" value="TreeGrafter"/>
</dbReference>
<evidence type="ECO:0000256" key="7">
    <source>
        <dbReference type="SAM" id="MobiDB-lite"/>
    </source>
</evidence>
<evidence type="ECO:0000256" key="4">
    <source>
        <dbReference type="ARBA" id="ARBA00022737"/>
    </source>
</evidence>
<dbReference type="FunFam" id="2.130.10.10:FF:000900">
    <property type="entry name" value="Periodic tryptophan protein 2"/>
    <property type="match status" value="1"/>
</dbReference>
<organism evidence="9 10">
    <name type="scientific">Apostasia shenzhenica</name>
    <dbReference type="NCBI Taxonomy" id="1088818"/>
    <lineage>
        <taxon>Eukaryota</taxon>
        <taxon>Viridiplantae</taxon>
        <taxon>Streptophyta</taxon>
        <taxon>Embryophyta</taxon>
        <taxon>Tracheophyta</taxon>
        <taxon>Spermatophyta</taxon>
        <taxon>Magnoliopsida</taxon>
        <taxon>Liliopsida</taxon>
        <taxon>Asparagales</taxon>
        <taxon>Orchidaceae</taxon>
        <taxon>Apostasioideae</taxon>
        <taxon>Apostasia</taxon>
    </lineage>
</organism>
<dbReference type="GO" id="GO:0034388">
    <property type="term" value="C:Pwp2p-containing subcomplex of 90S preribosome"/>
    <property type="evidence" value="ECO:0007669"/>
    <property type="project" value="TreeGrafter"/>
</dbReference>
<dbReference type="InterPro" id="IPR011047">
    <property type="entry name" value="Quinoprotein_ADH-like_sf"/>
</dbReference>
<accession>A0A2I0BC49</accession>
<evidence type="ECO:0000256" key="5">
    <source>
        <dbReference type="ARBA" id="ARBA00023242"/>
    </source>
</evidence>
<dbReference type="InterPro" id="IPR015943">
    <property type="entry name" value="WD40/YVTN_repeat-like_dom_sf"/>
</dbReference>
<evidence type="ECO:0000256" key="1">
    <source>
        <dbReference type="ARBA" id="ARBA00004604"/>
    </source>
</evidence>
<proteinExistence type="inferred from homology"/>
<dbReference type="Proteomes" id="UP000236161">
    <property type="component" value="Unassembled WGS sequence"/>
</dbReference>
<dbReference type="Pfam" id="PF00400">
    <property type="entry name" value="WD40"/>
    <property type="match status" value="6"/>
</dbReference>
<comment type="similarity">
    <text evidence="2">Belongs to the WD repeat PWP2 family.</text>
</comment>
<reference evidence="9 10" key="1">
    <citation type="journal article" date="2017" name="Nature">
        <title>The Apostasia genome and the evolution of orchids.</title>
        <authorList>
            <person name="Zhang G.Q."/>
            <person name="Liu K.W."/>
            <person name="Li Z."/>
            <person name="Lohaus R."/>
            <person name="Hsiao Y.Y."/>
            <person name="Niu S.C."/>
            <person name="Wang J.Y."/>
            <person name="Lin Y.C."/>
            <person name="Xu Q."/>
            <person name="Chen L.J."/>
            <person name="Yoshida K."/>
            <person name="Fujiwara S."/>
            <person name="Wang Z.W."/>
            <person name="Zhang Y.Q."/>
            <person name="Mitsuda N."/>
            <person name="Wang M."/>
            <person name="Liu G.H."/>
            <person name="Pecoraro L."/>
            <person name="Huang H.X."/>
            <person name="Xiao X.J."/>
            <person name="Lin M."/>
            <person name="Wu X.Y."/>
            <person name="Wu W.L."/>
            <person name="Chen Y.Y."/>
            <person name="Chang S.B."/>
            <person name="Sakamoto S."/>
            <person name="Ohme-Takagi M."/>
            <person name="Yagi M."/>
            <person name="Zeng S.J."/>
            <person name="Shen C.Y."/>
            <person name="Yeh C.M."/>
            <person name="Luo Y.B."/>
            <person name="Tsai W.C."/>
            <person name="Van de Peer Y."/>
            <person name="Liu Z.J."/>
        </authorList>
    </citation>
    <scope>NUCLEOTIDE SEQUENCE [LARGE SCALE GENOMIC DNA]</scope>
    <source>
        <strain evidence="10">cv. Shenzhen</strain>
        <tissue evidence="9">Stem</tissue>
    </source>
</reference>
<dbReference type="PANTHER" id="PTHR19858">
    <property type="entry name" value="WD40 REPEAT PROTEIN"/>
    <property type="match status" value="1"/>
</dbReference>
<dbReference type="InterPro" id="IPR027145">
    <property type="entry name" value="PWP2"/>
</dbReference>
<feature type="region of interest" description="Disordered" evidence="7">
    <location>
        <begin position="227"/>
        <end position="263"/>
    </location>
</feature>
<evidence type="ECO:0000256" key="2">
    <source>
        <dbReference type="ARBA" id="ARBA00010226"/>
    </source>
</evidence>
<dbReference type="InterPro" id="IPR007148">
    <property type="entry name" value="SSU_processome_Utp12"/>
</dbReference>
<dbReference type="FunFam" id="2.130.10.10:FF:000688">
    <property type="entry name" value="Periodic tryptophan protein 2"/>
    <property type="match status" value="1"/>
</dbReference>
<comment type="subcellular location">
    <subcellularLocation>
        <location evidence="1">Nucleus</location>
        <location evidence="1">Nucleolus</location>
    </subcellularLocation>
</comment>
<dbReference type="InterPro" id="IPR036322">
    <property type="entry name" value="WD40_repeat_dom_sf"/>
</dbReference>
<evidence type="ECO:0000256" key="3">
    <source>
        <dbReference type="ARBA" id="ARBA00022574"/>
    </source>
</evidence>
<dbReference type="CDD" id="cd00200">
    <property type="entry name" value="WD40"/>
    <property type="match status" value="1"/>
</dbReference>
<feature type="repeat" description="WD" evidence="6">
    <location>
        <begin position="547"/>
        <end position="579"/>
    </location>
</feature>
<dbReference type="InterPro" id="IPR020472">
    <property type="entry name" value="WD40_PAC1"/>
</dbReference>
<protein>
    <submittedName>
        <fullName evidence="9">Dynein assembly factor with WDR repeat domains 1</fullName>
    </submittedName>
</protein>
<dbReference type="PANTHER" id="PTHR19858:SF0">
    <property type="entry name" value="PERIODIC TRYPTOPHAN PROTEIN 2 HOMOLOG"/>
    <property type="match status" value="1"/>
</dbReference>
<dbReference type="SUPFAM" id="SSF50978">
    <property type="entry name" value="WD40 repeat-like"/>
    <property type="match status" value="1"/>
</dbReference>
<evidence type="ECO:0000256" key="6">
    <source>
        <dbReference type="PROSITE-ProRule" id="PRU00221"/>
    </source>
</evidence>
<keyword evidence="10" id="KW-1185">Reference proteome</keyword>
<keyword evidence="3 6" id="KW-0853">WD repeat</keyword>
<feature type="repeat" description="WD" evidence="6">
    <location>
        <begin position="505"/>
        <end position="546"/>
    </location>
</feature>
<dbReference type="SMART" id="SM00320">
    <property type="entry name" value="WD40"/>
    <property type="match status" value="11"/>
</dbReference>
<keyword evidence="5" id="KW-0539">Nucleus</keyword>
<evidence type="ECO:0000313" key="10">
    <source>
        <dbReference type="Proteomes" id="UP000236161"/>
    </source>
</evidence>
<name>A0A2I0BC49_9ASPA</name>
<feature type="repeat" description="WD" evidence="6">
    <location>
        <begin position="377"/>
        <end position="418"/>
    </location>
</feature>
<dbReference type="Pfam" id="PF04003">
    <property type="entry name" value="Utp12"/>
    <property type="match status" value="1"/>
</dbReference>